<accession>A0ACC0A801</accession>
<dbReference type="EMBL" id="CM044706">
    <property type="protein sequence ID" value="KAI5656520.1"/>
    <property type="molecule type" value="Genomic_DNA"/>
</dbReference>
<name>A0ACC0A801_CATRO</name>
<proteinExistence type="predicted"/>
<protein>
    <submittedName>
        <fullName evidence="1">Uncharacterized protein</fullName>
    </submittedName>
</protein>
<reference evidence="2" key="1">
    <citation type="journal article" date="2023" name="Nat. Plants">
        <title>Single-cell RNA sequencing provides a high-resolution roadmap for understanding the multicellular compartmentation of specialized metabolism.</title>
        <authorList>
            <person name="Sun S."/>
            <person name="Shen X."/>
            <person name="Li Y."/>
            <person name="Li Y."/>
            <person name="Wang S."/>
            <person name="Li R."/>
            <person name="Zhang H."/>
            <person name="Shen G."/>
            <person name="Guo B."/>
            <person name="Wei J."/>
            <person name="Xu J."/>
            <person name="St-Pierre B."/>
            <person name="Chen S."/>
            <person name="Sun C."/>
        </authorList>
    </citation>
    <scope>NUCLEOTIDE SEQUENCE [LARGE SCALE GENOMIC DNA]</scope>
</reference>
<keyword evidence="2" id="KW-1185">Reference proteome</keyword>
<organism evidence="1 2">
    <name type="scientific">Catharanthus roseus</name>
    <name type="common">Madagascar periwinkle</name>
    <name type="synonym">Vinca rosea</name>
    <dbReference type="NCBI Taxonomy" id="4058"/>
    <lineage>
        <taxon>Eukaryota</taxon>
        <taxon>Viridiplantae</taxon>
        <taxon>Streptophyta</taxon>
        <taxon>Embryophyta</taxon>
        <taxon>Tracheophyta</taxon>
        <taxon>Spermatophyta</taxon>
        <taxon>Magnoliopsida</taxon>
        <taxon>eudicotyledons</taxon>
        <taxon>Gunneridae</taxon>
        <taxon>Pentapetalae</taxon>
        <taxon>asterids</taxon>
        <taxon>lamiids</taxon>
        <taxon>Gentianales</taxon>
        <taxon>Apocynaceae</taxon>
        <taxon>Rauvolfioideae</taxon>
        <taxon>Vinceae</taxon>
        <taxon>Catharanthinae</taxon>
        <taxon>Catharanthus</taxon>
    </lineage>
</organism>
<comment type="caution">
    <text evidence="1">The sequence shown here is derived from an EMBL/GenBank/DDBJ whole genome shotgun (WGS) entry which is preliminary data.</text>
</comment>
<evidence type="ECO:0000313" key="2">
    <source>
        <dbReference type="Proteomes" id="UP001060085"/>
    </source>
</evidence>
<sequence length="1082" mass="121732">MERTLLFSTKASGAHICPRNHHICIHYVSCCSSFSRLSNGSSSKLKNFRNFHCFNVLVNPVNTKSRTFLFYSNRKIGVDKRFKSRRLVCSKMAGYEGTAVTTDTRSGRMIFEPILEEGVFRFDCSTDDRNAAFPSISFVDPKVRETPIMSIKNVPSHIPTFECVLGQQIVNIKLPTGTSFYGTGEVSGQLERTGKRVFTWNTDAWGYGTGTTSLYQSHPWVLAVLPNGESLGILADTTRRCEIDLRKESNVKFIAPPSYPIITFGPFASPTDVLVAFSHAVGTVFMPPKWSLGYHQCRWSYDSDARVREIARTFREKKIPCDVVWMDIDYMDGFRCFTFDKERFPDPKSLVKDLHEAGFKAIWMLDPGIKHEEGYFVYDSGSEQDIWIQAADGKPYVGEVWPGPCVFPDFTQSKARSWWAYLVKDFISNGVDGIWNDMNEPAIFKTVTKTMPENNIHKGDSELGGCQIHSHYHNVYGMLMARSTYEGMKLANENRRPFVLTRAGFVGSHRYAATWTGDNVATWEHFHMSISMVLQLGLSGQPLSGPDIGGFAGNATPKLFGRWMGVGSMFPFCRGHSEMDTKDHEPWSFGEECEEVCRRALKRRYRLLPHIYTLFYLAHTKGIPVATPTFFADPKDPMLRTQEDSFMLGPLLIYASTQKDQKWDNMQHKLPKGIWLSFDFEDSHLDLPALYLKGGSIMPLGPAVQNVGDASPTNDLLLLVALDEHGKAEGILFEDDGDGYEYSKGSYLLTTYAAELQSSVVTVRISKTEGSWKRPKRRLHVQLLLGSGAMLDACGNDGEIVEITMPSEDDVSNLVLTSEKQWRTRMESSKSIPDIEDVPGHKGLELSRTPVQLKSGDWVLKVVPWIGGRIISMEHGPSGTQWLHSRVDVSGYEEYSGTEYRSAGCTEEYSVIERDLEQAGEVESLKLEGDIGGGLIIHREIYFPKDDPKIFRIDSGIVARKVGAGSGGFSRLVCLRVHPTFSLLHPTETYVLFTSIDGSKQEIWPDSGEQAFEGDLRPNGEWMLVDKCLGLALVNRFNINQVFKCLVHWGTGTVNLELWSEQRPVSKQSPLQISHEYEVRSL</sequence>
<gene>
    <name evidence="1" type="ORF">M9H77_25313</name>
</gene>
<evidence type="ECO:0000313" key="1">
    <source>
        <dbReference type="EMBL" id="KAI5656520.1"/>
    </source>
</evidence>
<dbReference type="Proteomes" id="UP001060085">
    <property type="component" value="Linkage Group LG06"/>
</dbReference>